<dbReference type="STRING" id="568069.A0A1J1I462"/>
<evidence type="ECO:0000313" key="8">
    <source>
        <dbReference type="Proteomes" id="UP000183832"/>
    </source>
</evidence>
<dbReference type="Pfam" id="PF01027">
    <property type="entry name" value="Bax1-I"/>
    <property type="match status" value="1"/>
</dbReference>
<comment type="subcellular location">
    <subcellularLocation>
        <location evidence="1">Membrane</location>
        <topology evidence="1">Multi-pass membrane protein</topology>
    </subcellularLocation>
</comment>
<dbReference type="PANTHER" id="PTHR23291:SF47">
    <property type="entry name" value="TRANSMEMBRANE BAX INHIBITOR MOTIF CONTAINING 7"/>
    <property type="match status" value="1"/>
</dbReference>
<feature type="transmembrane region" description="Helical" evidence="5">
    <location>
        <begin position="147"/>
        <end position="167"/>
    </location>
</feature>
<reference evidence="7 8" key="1">
    <citation type="submission" date="2015-04" db="EMBL/GenBank/DDBJ databases">
        <authorList>
            <person name="Syromyatnikov M.Y."/>
            <person name="Popov V.N."/>
        </authorList>
    </citation>
    <scope>NUCLEOTIDE SEQUENCE [LARGE SCALE GENOMIC DNA]</scope>
</reference>
<keyword evidence="3 5" id="KW-1133">Transmembrane helix</keyword>
<protein>
    <submittedName>
        <fullName evidence="7">CLUMA_CG006537, isoform A</fullName>
    </submittedName>
</protein>
<feature type="transmembrane region" description="Helical" evidence="5">
    <location>
        <begin position="202"/>
        <end position="221"/>
    </location>
</feature>
<name>A0A1J1I462_9DIPT</name>
<dbReference type="AlphaFoldDB" id="A0A1J1I462"/>
<evidence type="ECO:0000256" key="6">
    <source>
        <dbReference type="SAM" id="MobiDB-lite"/>
    </source>
</evidence>
<dbReference type="CDD" id="cd10428">
    <property type="entry name" value="LFG_like"/>
    <property type="match status" value="1"/>
</dbReference>
<comment type="similarity">
    <text evidence="5">Belongs to the BI1 family.</text>
</comment>
<feature type="transmembrane region" description="Helical" evidence="5">
    <location>
        <begin position="122"/>
        <end position="141"/>
    </location>
</feature>
<dbReference type="InterPro" id="IPR006214">
    <property type="entry name" value="Bax_inhibitor_1-related"/>
</dbReference>
<organism evidence="7 8">
    <name type="scientific">Clunio marinus</name>
    <dbReference type="NCBI Taxonomy" id="568069"/>
    <lineage>
        <taxon>Eukaryota</taxon>
        <taxon>Metazoa</taxon>
        <taxon>Ecdysozoa</taxon>
        <taxon>Arthropoda</taxon>
        <taxon>Hexapoda</taxon>
        <taxon>Insecta</taxon>
        <taxon>Pterygota</taxon>
        <taxon>Neoptera</taxon>
        <taxon>Endopterygota</taxon>
        <taxon>Diptera</taxon>
        <taxon>Nematocera</taxon>
        <taxon>Chironomoidea</taxon>
        <taxon>Chironomidae</taxon>
        <taxon>Clunio</taxon>
    </lineage>
</organism>
<keyword evidence="8" id="KW-1185">Reference proteome</keyword>
<feature type="compositionally biased region" description="Pro residues" evidence="6">
    <location>
        <begin position="8"/>
        <end position="17"/>
    </location>
</feature>
<evidence type="ECO:0000256" key="5">
    <source>
        <dbReference type="RuleBase" id="RU004379"/>
    </source>
</evidence>
<dbReference type="GO" id="GO:0016020">
    <property type="term" value="C:membrane"/>
    <property type="evidence" value="ECO:0007669"/>
    <property type="project" value="UniProtKB-SubCell"/>
</dbReference>
<evidence type="ECO:0000256" key="4">
    <source>
        <dbReference type="ARBA" id="ARBA00023136"/>
    </source>
</evidence>
<feature type="region of interest" description="Disordered" evidence="6">
    <location>
        <begin position="1"/>
        <end position="29"/>
    </location>
</feature>
<keyword evidence="4 5" id="KW-0472">Membrane</keyword>
<proteinExistence type="inferred from homology"/>
<accession>A0A1J1I462</accession>
<evidence type="ECO:0000256" key="3">
    <source>
        <dbReference type="ARBA" id="ARBA00022989"/>
    </source>
</evidence>
<evidence type="ECO:0000313" key="7">
    <source>
        <dbReference type="EMBL" id="CRK93169.1"/>
    </source>
</evidence>
<evidence type="ECO:0000256" key="1">
    <source>
        <dbReference type="ARBA" id="ARBA00004141"/>
    </source>
</evidence>
<keyword evidence="2 5" id="KW-0812">Transmembrane</keyword>
<dbReference type="Proteomes" id="UP000183832">
    <property type="component" value="Unassembled WGS sequence"/>
</dbReference>
<dbReference type="EMBL" id="CVRI01000036">
    <property type="protein sequence ID" value="CRK93169.1"/>
    <property type="molecule type" value="Genomic_DNA"/>
</dbReference>
<dbReference type="OrthoDB" id="7933078at2759"/>
<feature type="transmembrane region" description="Helical" evidence="5">
    <location>
        <begin position="241"/>
        <end position="262"/>
    </location>
</feature>
<evidence type="ECO:0000256" key="2">
    <source>
        <dbReference type="ARBA" id="ARBA00022692"/>
    </source>
</evidence>
<gene>
    <name evidence="7" type="primary">similar to Protein lifeguard 2</name>
    <name evidence="7" type="ORF">CLUMA_CG006537</name>
</gene>
<feature type="transmembrane region" description="Helical" evidence="5">
    <location>
        <begin position="91"/>
        <end position="110"/>
    </location>
</feature>
<feature type="transmembrane region" description="Helical" evidence="5">
    <location>
        <begin position="174"/>
        <end position="196"/>
    </location>
</feature>
<feature type="transmembrane region" description="Helical" evidence="5">
    <location>
        <begin position="59"/>
        <end position="79"/>
    </location>
</feature>
<sequence>MLLGYPSQPGPYNPNPDQPGYDAQGKPLNPPYMDDTDPNYAKGFGFDDKSIRAGFIRRVYSILSIQLLVTVAFVGLMGFHEPTKRFAHQNPQLMIIPAVGTIVLVCVIACCENARRNSPTNIILLGAFTLCESVVVGFISSTYEAKIVLLAVGLTTIIVIGLTIFAFQTRFDFTVCGGALCIILIIFTVGSLIGAFFFRSEFLQFIMACFGAGLFSIYIVYDTQLMMGGDHKYSISPEEYIFAALNLYLDIIQLFLYLLRILKYLNND</sequence>
<dbReference type="PANTHER" id="PTHR23291">
    <property type="entry name" value="BAX INHIBITOR-RELATED"/>
    <property type="match status" value="1"/>
</dbReference>